<sequence length="73" mass="7999">MMRTLWMNSERGALTAALGAALILPLSGCVTINAPEKPIRIDLNINVTQEVVYRLDKESKNLIEDNPDIFGGS</sequence>
<keyword evidence="1" id="KW-0449">Lipoprotein</keyword>
<proteinExistence type="predicted"/>
<keyword evidence="2" id="KW-1185">Reference proteome</keyword>
<dbReference type="Proteomes" id="UP000295493">
    <property type="component" value="Unassembled WGS sequence"/>
</dbReference>
<gene>
    <name evidence="1" type="ORF">EV664_104173</name>
</gene>
<name>A0A4R6FPT1_9SPHN</name>
<dbReference type="EMBL" id="SNWD01000004">
    <property type="protein sequence ID" value="TDN83689.1"/>
    <property type="molecule type" value="Genomic_DNA"/>
</dbReference>
<evidence type="ECO:0000313" key="1">
    <source>
        <dbReference type="EMBL" id="TDN83689.1"/>
    </source>
</evidence>
<accession>A0A4R6FPT1</accession>
<protein>
    <submittedName>
        <fullName evidence="1">YnbE-like lipoprotein</fullName>
    </submittedName>
</protein>
<dbReference type="AlphaFoldDB" id="A0A4R6FPT1"/>
<reference evidence="1 2" key="1">
    <citation type="submission" date="2019-03" db="EMBL/GenBank/DDBJ databases">
        <title>Genomic Encyclopedia of Type Strains, Phase IV (KMG-IV): sequencing the most valuable type-strain genomes for metagenomic binning, comparative biology and taxonomic classification.</title>
        <authorList>
            <person name="Goeker M."/>
        </authorList>
    </citation>
    <scope>NUCLEOTIDE SEQUENCE [LARGE SCALE GENOMIC DNA]</scope>
    <source>
        <strain evidence="1 2">DSM 25059</strain>
    </source>
</reference>
<organism evidence="1 2">
    <name type="scientific">Stakelama pacifica</name>
    <dbReference type="NCBI Taxonomy" id="517720"/>
    <lineage>
        <taxon>Bacteria</taxon>
        <taxon>Pseudomonadati</taxon>
        <taxon>Pseudomonadota</taxon>
        <taxon>Alphaproteobacteria</taxon>
        <taxon>Sphingomonadales</taxon>
        <taxon>Sphingomonadaceae</taxon>
        <taxon>Stakelama</taxon>
    </lineage>
</organism>
<dbReference type="InterPro" id="IPR025985">
    <property type="entry name" value="YnbE"/>
</dbReference>
<comment type="caution">
    <text evidence="1">The sequence shown here is derived from an EMBL/GenBank/DDBJ whole genome shotgun (WGS) entry which is preliminary data.</text>
</comment>
<dbReference type="Pfam" id="PF13617">
    <property type="entry name" value="Lipoprotein_19"/>
    <property type="match status" value="1"/>
</dbReference>
<evidence type="ECO:0000313" key="2">
    <source>
        <dbReference type="Proteomes" id="UP000295493"/>
    </source>
</evidence>